<organism evidence="2 3">
    <name type="scientific">Mucilaginibacter aquariorum</name>
    <dbReference type="NCBI Taxonomy" id="2967225"/>
    <lineage>
        <taxon>Bacteria</taxon>
        <taxon>Pseudomonadati</taxon>
        <taxon>Bacteroidota</taxon>
        <taxon>Sphingobacteriia</taxon>
        <taxon>Sphingobacteriales</taxon>
        <taxon>Sphingobacteriaceae</taxon>
        <taxon>Mucilaginibacter</taxon>
    </lineage>
</organism>
<dbReference type="RefSeq" id="WP_256539097.1">
    <property type="nucleotide sequence ID" value="NZ_JANHOH010000002.1"/>
</dbReference>
<comment type="caution">
    <text evidence="2">The sequence shown here is derived from an EMBL/GenBank/DDBJ whole genome shotgun (WGS) entry which is preliminary data.</text>
</comment>
<dbReference type="Proteomes" id="UP001204376">
    <property type="component" value="Unassembled WGS sequence"/>
</dbReference>
<gene>
    <name evidence="2" type="ORF">NPE20_13080</name>
</gene>
<reference evidence="2 3" key="1">
    <citation type="submission" date="2022-07" db="EMBL/GenBank/DDBJ databases">
        <title>Mucilaginibacter sp. JC4.</title>
        <authorList>
            <person name="Le V."/>
            <person name="Ko S.-R."/>
            <person name="Ahn C.-Y."/>
            <person name="Oh H.-M."/>
        </authorList>
    </citation>
    <scope>NUCLEOTIDE SEQUENCE [LARGE SCALE GENOMIC DNA]</scope>
    <source>
        <strain evidence="2 3">JC4</strain>
    </source>
</reference>
<keyword evidence="1" id="KW-0732">Signal</keyword>
<evidence type="ECO:0008006" key="4">
    <source>
        <dbReference type="Google" id="ProtNLM"/>
    </source>
</evidence>
<feature type="chain" id="PRO_5045956490" description="Virulence factor" evidence="1">
    <location>
        <begin position="23"/>
        <end position="103"/>
    </location>
</feature>
<evidence type="ECO:0000256" key="1">
    <source>
        <dbReference type="SAM" id="SignalP"/>
    </source>
</evidence>
<evidence type="ECO:0000313" key="3">
    <source>
        <dbReference type="Proteomes" id="UP001204376"/>
    </source>
</evidence>
<name>A0ABT1T2S0_9SPHI</name>
<proteinExistence type="predicted"/>
<protein>
    <recommendedName>
        <fullName evidence="4">Virulence factor</fullName>
    </recommendedName>
</protein>
<feature type="signal peptide" evidence="1">
    <location>
        <begin position="1"/>
        <end position="22"/>
    </location>
</feature>
<keyword evidence="3" id="KW-1185">Reference proteome</keyword>
<evidence type="ECO:0000313" key="2">
    <source>
        <dbReference type="EMBL" id="MCQ6958901.1"/>
    </source>
</evidence>
<sequence>MKLIKISIIALVLTLGAQFAKAQVSVGIGVNLGAPVRVIERPYYYDDYDRVVYYDRPVRRYYARPVYRARYYERPVYRRQVVYREHYRGHGWGHGRGRGHGRH</sequence>
<accession>A0ABT1T2S0</accession>
<dbReference type="EMBL" id="JANHOH010000002">
    <property type="protein sequence ID" value="MCQ6958901.1"/>
    <property type="molecule type" value="Genomic_DNA"/>
</dbReference>